<comment type="caution">
    <text evidence="1">The sequence shown here is derived from an EMBL/GenBank/DDBJ whole genome shotgun (WGS) entry which is preliminary data.</text>
</comment>
<proteinExistence type="predicted"/>
<evidence type="ECO:0000313" key="1">
    <source>
        <dbReference type="EMBL" id="RSL81578.1"/>
    </source>
</evidence>
<keyword evidence="2" id="KW-1185">Reference proteome</keyword>
<organism evidence="1 2">
    <name type="scientific">Fusarium oligoseptatum</name>
    <dbReference type="NCBI Taxonomy" id="2604345"/>
    <lineage>
        <taxon>Eukaryota</taxon>
        <taxon>Fungi</taxon>
        <taxon>Dikarya</taxon>
        <taxon>Ascomycota</taxon>
        <taxon>Pezizomycotina</taxon>
        <taxon>Sordariomycetes</taxon>
        <taxon>Hypocreomycetidae</taxon>
        <taxon>Hypocreales</taxon>
        <taxon>Nectriaceae</taxon>
        <taxon>Fusarium</taxon>
        <taxon>Fusarium solani species complex</taxon>
    </lineage>
</organism>
<gene>
    <name evidence="1" type="ORF">CEP52_017162</name>
</gene>
<dbReference type="Proteomes" id="UP000287144">
    <property type="component" value="Unassembled WGS sequence"/>
</dbReference>
<name>A0A428RVM9_9HYPO</name>
<accession>A0A428RVM9</accession>
<reference evidence="1 2" key="1">
    <citation type="submission" date="2017-06" db="EMBL/GenBank/DDBJ databases">
        <title>Comparative genomic analysis of Ambrosia Fusariam Clade fungi.</title>
        <authorList>
            <person name="Stajich J.E."/>
            <person name="Carrillo J."/>
            <person name="Kijimoto T."/>
            <person name="Eskalen A."/>
            <person name="O'Donnell K."/>
            <person name="Kasson M."/>
        </authorList>
    </citation>
    <scope>NUCLEOTIDE SEQUENCE [LARGE SCALE GENOMIC DNA]</scope>
    <source>
        <strain evidence="1 2">NRRL62579</strain>
    </source>
</reference>
<evidence type="ECO:0000313" key="2">
    <source>
        <dbReference type="Proteomes" id="UP000287144"/>
    </source>
</evidence>
<dbReference type="AlphaFoldDB" id="A0A428RVM9"/>
<sequence>MGFVPSPELPVRRTSAALAAQMTPAAPCCSTPLASLPSPFWVSRPSLCSLALLRPTSAASAARLPWALLVPSIWTYGAPMPHCPFRNLGAAWPTFAVAHCPKNLFLPQPRLPPGSQPGLDDLSH</sequence>
<protein>
    <submittedName>
        <fullName evidence="1">Uncharacterized protein</fullName>
    </submittedName>
</protein>
<dbReference type="EMBL" id="NKCK01000458">
    <property type="protein sequence ID" value="RSL81578.1"/>
    <property type="molecule type" value="Genomic_DNA"/>
</dbReference>